<gene>
    <name evidence="20" type="ORF">Rsub_06843</name>
</gene>
<keyword evidence="7 17" id="KW-0812">Transmembrane</keyword>
<proteinExistence type="inferred from homology"/>
<feature type="domain" description="P-type ATPase A" evidence="19">
    <location>
        <begin position="217"/>
        <end position="321"/>
    </location>
</feature>
<dbReference type="GO" id="GO:0120029">
    <property type="term" value="P:proton export across plasma membrane"/>
    <property type="evidence" value="ECO:0007669"/>
    <property type="project" value="UniProtKB-UniRule"/>
</dbReference>
<dbReference type="FunFam" id="2.70.150.10:FF:000042">
    <property type="entry name" value="Plasma membrane ATPase"/>
    <property type="match status" value="1"/>
</dbReference>
<dbReference type="NCBIfam" id="TIGR01494">
    <property type="entry name" value="ATPase_P-type"/>
    <property type="match status" value="2"/>
</dbReference>
<evidence type="ECO:0000256" key="5">
    <source>
        <dbReference type="ARBA" id="ARBA00022475"/>
    </source>
</evidence>
<dbReference type="GO" id="GO:0005886">
    <property type="term" value="C:plasma membrane"/>
    <property type="evidence" value="ECO:0007669"/>
    <property type="project" value="UniProtKB-SubCell"/>
</dbReference>
<evidence type="ECO:0000256" key="8">
    <source>
        <dbReference type="ARBA" id="ARBA00022723"/>
    </source>
</evidence>
<dbReference type="Pfam" id="PF00122">
    <property type="entry name" value="E1-E2_ATPase"/>
    <property type="match status" value="1"/>
</dbReference>
<dbReference type="Pfam" id="PF00702">
    <property type="entry name" value="Hydrolase"/>
    <property type="match status" value="1"/>
</dbReference>
<dbReference type="PRINTS" id="PR00120">
    <property type="entry name" value="HATPASE"/>
</dbReference>
<keyword evidence="14 17" id="KW-0472">Membrane</keyword>
<feature type="transmembrane region" description="Helical" evidence="17">
    <location>
        <begin position="337"/>
        <end position="357"/>
    </location>
</feature>
<dbReference type="AlphaFoldDB" id="A0A2V0P1U7"/>
<dbReference type="PROSITE" id="PS00154">
    <property type="entry name" value="ATPASE_E1_E2"/>
    <property type="match status" value="1"/>
</dbReference>
<dbReference type="InterPro" id="IPR018303">
    <property type="entry name" value="ATPase_P-typ_P_site"/>
</dbReference>
<keyword evidence="11 17" id="KW-0460">Magnesium</keyword>
<dbReference type="EMBL" id="BDRX01000045">
    <property type="protein sequence ID" value="GBF93844.1"/>
    <property type="molecule type" value="Genomic_DNA"/>
</dbReference>
<accession>A0A2V0P1U7</accession>
<dbReference type="SUPFAM" id="SSF81665">
    <property type="entry name" value="Calcium ATPase, transmembrane domain M"/>
    <property type="match status" value="1"/>
</dbReference>
<dbReference type="GO" id="GO:0005524">
    <property type="term" value="F:ATP binding"/>
    <property type="evidence" value="ECO:0007669"/>
    <property type="project" value="UniProtKB-UniRule"/>
</dbReference>
<evidence type="ECO:0000256" key="17">
    <source>
        <dbReference type="RuleBase" id="RU362083"/>
    </source>
</evidence>
<evidence type="ECO:0000256" key="9">
    <source>
        <dbReference type="ARBA" id="ARBA00022741"/>
    </source>
</evidence>
<sequence>MLQRAARPTRLGVGRAAAGPAAPRRRRAAPPTPRAAAPEGDASTSGRPVYDGVYGRWSVEPEDELEVLCYRLGLTATAVALAGGAAVGLAGGDGVAAAALDPLCLLGAGGLGVSVVLIHIYVTPLKRFLQLLWAAGVVGGVYLYTQRCGGQPLPLFLGYLNNPLSWAMEVAALLAIILLDYADFALILGLLLLNAMISFVEESNADQAIKALAGALAPKCKCMRDGTVRTMDAVDIVPGDILVVKFGDIVPADIKILGDAEDEDETPMQIDQAALTGESLPVKKFTGDVAYSGSTCKAGERHCLVYATGINTFFGRAAALISATNNVANIAKVMTKIGAICLVTIGAWIVLQLGMQFGLYHHRCDLGPGMCPTLTNLLVIIVGGIPIAMPTVLSVTLALGASQLAKHGAIVARMSAVEEMAGMDILCSDKTGTLTLNKLSVDNVALFPMNGFDSESLLKYGCLGSNTVTEEAIDVVLANSYGGKDTVWNDYKLVKWAPFNPTDKFTMAVLREGASGRTFRVMKGAPQVVLKRAHNFDKIKGEAEAKIVEFAGRGYRALGVGVAEGEGSADAPGTEWKFCGLLPLFDPPRHDTAETIRRCHEKGIDVKMVTGDQQLIGVETARQLGMGLNIFKIEKLLQAKAGSGLVEGCATVEELVEGADGFAEVFPEHKFEIVEILQRRKHLVGMTGDGVNDAPALKKADVGVAVHGATDAARGAADIVLTEPGLSVIVEAVIGARKIFQRMTTYAKYTVAMTFRVCFTFGLLTVAYNWYFPTILIVLLAVFNDGAMIALSKDRVTPSPAPNSWRLRNIFALGIVFGLYLTASSWVLYHVASRNTFFQDRIGLFSLNIASDELVPFCNQLIAAAGADPAAPASKLYPGFPGAASALEQCLAEQRYVRGAQLRSLLYSQVSISGQALVFVTRCVASSLIAAFGFGGYSKPPVFMEPCLFCAQSNGVMPRFFPSRAVPVAGTEGVFTPSVIGAGEWVVVAWVWSLIWHMGLDPVKWAMSWLLNSNGVRSRSSYSTWLRSRARYLAVKGREISIGGAAATYTNPLGRASLAKPPPAMLARASVISVSPDPTTGLMRVSTVPYSRVPSSAGKNAPPRNMIAAGATPSVASPLPLRRLSVAAPAPREGRRGSVTVRRGSRTAKNADGGEIELPV</sequence>
<dbReference type="InterPro" id="IPR001757">
    <property type="entry name" value="P_typ_ATPase"/>
</dbReference>
<keyword evidence="12 17" id="KW-1278">Translocase</keyword>
<dbReference type="OrthoDB" id="116380at2759"/>
<comment type="catalytic activity">
    <reaction evidence="15 17">
        <text>ATP + H2O + H(+)(in) = ADP + phosphate + 2 H(+)(out)</text>
        <dbReference type="Rhea" id="RHEA:20852"/>
        <dbReference type="ChEBI" id="CHEBI:15377"/>
        <dbReference type="ChEBI" id="CHEBI:15378"/>
        <dbReference type="ChEBI" id="CHEBI:30616"/>
        <dbReference type="ChEBI" id="CHEBI:43474"/>
        <dbReference type="ChEBI" id="CHEBI:456216"/>
        <dbReference type="EC" id="7.1.2.1"/>
    </reaction>
</comment>
<dbReference type="Gene3D" id="3.40.50.1000">
    <property type="entry name" value="HAD superfamily/HAD-like"/>
    <property type="match status" value="1"/>
</dbReference>
<dbReference type="EC" id="7.1.2.1" evidence="4 17"/>
<dbReference type="GO" id="GO:0008553">
    <property type="term" value="F:P-type proton-exporting transporter activity"/>
    <property type="evidence" value="ECO:0007669"/>
    <property type="project" value="UniProtKB-UniRule"/>
</dbReference>
<evidence type="ECO:0000256" key="16">
    <source>
        <dbReference type="ARBA" id="ARBA00071631"/>
    </source>
</evidence>
<evidence type="ECO:0000256" key="11">
    <source>
        <dbReference type="ARBA" id="ARBA00022842"/>
    </source>
</evidence>
<dbReference type="InParanoid" id="A0A2V0P1U7"/>
<evidence type="ECO:0000256" key="6">
    <source>
        <dbReference type="ARBA" id="ARBA00022553"/>
    </source>
</evidence>
<comment type="caution">
    <text evidence="20">The sequence shown here is derived from an EMBL/GenBank/DDBJ whole genome shotgun (WGS) entry which is preliminary data.</text>
</comment>
<dbReference type="STRING" id="307507.A0A2V0P1U7"/>
<comment type="subcellular location">
    <subcellularLocation>
        <location evidence="2 17">Cell membrane</location>
        <topology evidence="2 17">Multi-pass membrane protein</topology>
    </subcellularLocation>
</comment>
<reference evidence="20 21" key="1">
    <citation type="journal article" date="2018" name="Sci. Rep.">
        <title>Raphidocelis subcapitata (=Pseudokirchneriella subcapitata) provides an insight into genome evolution and environmental adaptations in the Sphaeropleales.</title>
        <authorList>
            <person name="Suzuki S."/>
            <person name="Yamaguchi H."/>
            <person name="Nakajima N."/>
            <person name="Kawachi M."/>
        </authorList>
    </citation>
    <scope>NUCLEOTIDE SEQUENCE [LARGE SCALE GENOMIC DNA]</scope>
    <source>
        <strain evidence="20 21">NIES-35</strain>
    </source>
</reference>
<protein>
    <recommendedName>
        <fullName evidence="16 17">Plasma membrane ATPase</fullName>
        <ecNumber evidence="4 17">7.1.2.1</ecNumber>
    </recommendedName>
</protein>
<name>A0A2V0P1U7_9CHLO</name>
<feature type="region of interest" description="Disordered" evidence="18">
    <location>
        <begin position="1"/>
        <end position="47"/>
    </location>
</feature>
<dbReference type="InterPro" id="IPR008250">
    <property type="entry name" value="ATPase_P-typ_transduc_dom_A_sf"/>
</dbReference>
<dbReference type="InterPro" id="IPR023298">
    <property type="entry name" value="ATPase_P-typ_TM_dom_sf"/>
</dbReference>
<keyword evidence="8" id="KW-0479">Metal-binding</keyword>
<dbReference type="InterPro" id="IPR036412">
    <property type="entry name" value="HAD-like_sf"/>
</dbReference>
<dbReference type="Gene3D" id="1.20.1110.10">
    <property type="entry name" value="Calcium-transporting ATPase, transmembrane domain"/>
    <property type="match status" value="1"/>
</dbReference>
<feature type="transmembrane region" description="Helical" evidence="17">
    <location>
        <begin position="377"/>
        <end position="399"/>
    </location>
</feature>
<evidence type="ECO:0000256" key="4">
    <source>
        <dbReference type="ARBA" id="ARBA00012476"/>
    </source>
</evidence>
<dbReference type="SFLD" id="SFLDG00002">
    <property type="entry name" value="C1.7:_P-type_atpase_like"/>
    <property type="match status" value="1"/>
</dbReference>
<evidence type="ECO:0000256" key="1">
    <source>
        <dbReference type="ARBA" id="ARBA00003417"/>
    </source>
</evidence>
<keyword evidence="17" id="KW-0813">Transport</keyword>
<evidence type="ECO:0000313" key="21">
    <source>
        <dbReference type="Proteomes" id="UP000247498"/>
    </source>
</evidence>
<evidence type="ECO:0000259" key="19">
    <source>
        <dbReference type="Pfam" id="PF00122"/>
    </source>
</evidence>
<feature type="transmembrane region" description="Helical" evidence="17">
    <location>
        <begin position="770"/>
        <end position="790"/>
    </location>
</feature>
<dbReference type="SUPFAM" id="SSF56784">
    <property type="entry name" value="HAD-like"/>
    <property type="match status" value="1"/>
</dbReference>
<feature type="transmembrane region" description="Helical" evidence="17">
    <location>
        <begin position="165"/>
        <end position="193"/>
    </location>
</feature>
<feature type="transmembrane region" description="Helical" evidence="17">
    <location>
        <begin position="68"/>
        <end position="90"/>
    </location>
</feature>
<dbReference type="SUPFAM" id="SSF81660">
    <property type="entry name" value="Metal cation-transporting ATPase, ATP-binding domain N"/>
    <property type="match status" value="1"/>
</dbReference>
<dbReference type="PANTHER" id="PTHR42861">
    <property type="entry name" value="CALCIUM-TRANSPORTING ATPASE"/>
    <property type="match status" value="1"/>
</dbReference>
<keyword evidence="5" id="KW-1003">Cell membrane</keyword>
<evidence type="ECO:0000256" key="7">
    <source>
        <dbReference type="ARBA" id="ARBA00022692"/>
    </source>
</evidence>
<dbReference type="InterPro" id="IPR023299">
    <property type="entry name" value="ATPase_P-typ_cyto_dom_N"/>
</dbReference>
<dbReference type="InterPro" id="IPR059000">
    <property type="entry name" value="ATPase_P-type_domA"/>
</dbReference>
<evidence type="ECO:0000256" key="12">
    <source>
        <dbReference type="ARBA" id="ARBA00022967"/>
    </source>
</evidence>
<dbReference type="SFLD" id="SFLDS00003">
    <property type="entry name" value="Haloacid_Dehalogenase"/>
    <property type="match status" value="1"/>
</dbReference>
<keyword evidence="9 17" id="KW-0547">Nucleotide-binding</keyword>
<keyword evidence="21" id="KW-1185">Reference proteome</keyword>
<dbReference type="InterPro" id="IPR023214">
    <property type="entry name" value="HAD_sf"/>
</dbReference>
<evidence type="ECO:0000313" key="20">
    <source>
        <dbReference type="EMBL" id="GBF93844.1"/>
    </source>
</evidence>
<dbReference type="SFLD" id="SFLDF00027">
    <property type="entry name" value="p-type_atpase"/>
    <property type="match status" value="1"/>
</dbReference>
<feature type="region of interest" description="Disordered" evidence="18">
    <location>
        <begin position="1126"/>
        <end position="1160"/>
    </location>
</feature>
<evidence type="ECO:0000256" key="10">
    <source>
        <dbReference type="ARBA" id="ARBA00022840"/>
    </source>
</evidence>
<keyword evidence="17" id="KW-0375">Hydrogen ion transport</keyword>
<evidence type="ECO:0000256" key="2">
    <source>
        <dbReference type="ARBA" id="ARBA00004651"/>
    </source>
</evidence>
<keyword evidence="13 17" id="KW-1133">Transmembrane helix</keyword>
<feature type="transmembrane region" description="Helical" evidence="17">
    <location>
        <begin position="96"/>
        <end position="121"/>
    </location>
</feature>
<dbReference type="NCBIfam" id="TIGR01647">
    <property type="entry name" value="ATPase-IIIA_H"/>
    <property type="match status" value="1"/>
</dbReference>
<dbReference type="Proteomes" id="UP000247498">
    <property type="component" value="Unassembled WGS sequence"/>
</dbReference>
<dbReference type="PRINTS" id="PR00119">
    <property type="entry name" value="CATATPASE"/>
</dbReference>
<evidence type="ECO:0000256" key="3">
    <source>
        <dbReference type="ARBA" id="ARBA00008804"/>
    </source>
</evidence>
<dbReference type="Pfam" id="PF10063">
    <property type="entry name" value="DUF2301"/>
    <property type="match status" value="1"/>
</dbReference>
<evidence type="ECO:0000256" key="13">
    <source>
        <dbReference type="ARBA" id="ARBA00022989"/>
    </source>
</evidence>
<keyword evidence="6" id="KW-0597">Phosphoprotein</keyword>
<evidence type="ECO:0000256" key="18">
    <source>
        <dbReference type="SAM" id="MobiDB-lite"/>
    </source>
</evidence>
<dbReference type="InterPro" id="IPR006534">
    <property type="entry name" value="P-type_ATPase_IIIA"/>
</dbReference>
<dbReference type="FunCoup" id="A0A2V0P1U7">
    <property type="interactions" value="1307"/>
</dbReference>
<dbReference type="SUPFAM" id="SSF81653">
    <property type="entry name" value="Calcium ATPase, transduction domain A"/>
    <property type="match status" value="1"/>
</dbReference>
<keyword evidence="10 17" id="KW-0067">ATP-binding</keyword>
<dbReference type="Gene3D" id="3.40.1110.10">
    <property type="entry name" value="Calcium-transporting ATPase, cytoplasmic domain N"/>
    <property type="match status" value="1"/>
</dbReference>
<evidence type="ECO:0000256" key="15">
    <source>
        <dbReference type="ARBA" id="ARBA00048122"/>
    </source>
</evidence>
<keyword evidence="17" id="KW-0406">Ion transport</keyword>
<comment type="function">
    <text evidence="1">The plasma membrane ATPase of plants and fungi is a hydrogen ion pump. The proton gradient it generates drives the active transport of nutrients by H(+)-symport. The resulting external acidification and/or internal alkinization may mediate growth responses.</text>
</comment>
<feature type="transmembrane region" description="Helical" evidence="17">
    <location>
        <begin position="810"/>
        <end position="829"/>
    </location>
</feature>
<dbReference type="Gene3D" id="2.70.150.10">
    <property type="entry name" value="Calcium-transporting ATPase, cytoplasmic transduction domain A"/>
    <property type="match status" value="1"/>
</dbReference>
<dbReference type="InterPro" id="IPR044492">
    <property type="entry name" value="P_typ_ATPase_HD_dom"/>
</dbReference>
<dbReference type="GO" id="GO:0046872">
    <property type="term" value="F:metal ion binding"/>
    <property type="evidence" value="ECO:0007669"/>
    <property type="project" value="UniProtKB-KW"/>
</dbReference>
<dbReference type="FunFam" id="3.40.50.1000:FF:000211">
    <property type="entry name" value="Plasma membrane ATPase"/>
    <property type="match status" value="1"/>
</dbReference>
<evidence type="ECO:0000256" key="14">
    <source>
        <dbReference type="ARBA" id="ARBA00023136"/>
    </source>
</evidence>
<organism evidence="20 21">
    <name type="scientific">Raphidocelis subcapitata</name>
    <dbReference type="NCBI Taxonomy" id="307507"/>
    <lineage>
        <taxon>Eukaryota</taxon>
        <taxon>Viridiplantae</taxon>
        <taxon>Chlorophyta</taxon>
        <taxon>core chlorophytes</taxon>
        <taxon>Chlorophyceae</taxon>
        <taxon>CS clade</taxon>
        <taxon>Sphaeropleales</taxon>
        <taxon>Selenastraceae</taxon>
        <taxon>Raphidocelis</taxon>
    </lineage>
</organism>
<dbReference type="GO" id="GO:0016887">
    <property type="term" value="F:ATP hydrolysis activity"/>
    <property type="evidence" value="ECO:0007669"/>
    <property type="project" value="InterPro"/>
</dbReference>
<feature type="transmembrane region" description="Helical" evidence="17">
    <location>
        <begin position="128"/>
        <end position="145"/>
    </location>
</feature>
<dbReference type="InterPro" id="IPR019275">
    <property type="entry name" value="DUF2301"/>
</dbReference>
<comment type="similarity">
    <text evidence="3 17">Belongs to the cation transport ATPase (P-type) (TC 3.A.3) family. Type IIIA subfamily.</text>
</comment>